<name>A0A132A345_SARSC</name>
<evidence type="ECO:0000313" key="2">
    <source>
        <dbReference type="Proteomes" id="UP000616769"/>
    </source>
</evidence>
<evidence type="ECO:0000313" key="1">
    <source>
        <dbReference type="EMBL" id="KPM04770.1"/>
    </source>
</evidence>
<dbReference type="VEuPathDB" id="VectorBase:SSCA004097"/>
<organism evidence="1 2">
    <name type="scientific">Sarcoptes scabiei</name>
    <name type="common">Itch mite</name>
    <name type="synonym">Acarus scabiei</name>
    <dbReference type="NCBI Taxonomy" id="52283"/>
    <lineage>
        <taxon>Eukaryota</taxon>
        <taxon>Metazoa</taxon>
        <taxon>Ecdysozoa</taxon>
        <taxon>Arthropoda</taxon>
        <taxon>Chelicerata</taxon>
        <taxon>Arachnida</taxon>
        <taxon>Acari</taxon>
        <taxon>Acariformes</taxon>
        <taxon>Sarcoptiformes</taxon>
        <taxon>Astigmata</taxon>
        <taxon>Psoroptidia</taxon>
        <taxon>Sarcoptoidea</taxon>
        <taxon>Sarcoptidae</taxon>
        <taxon>Sarcoptinae</taxon>
        <taxon>Sarcoptes</taxon>
    </lineage>
</organism>
<gene>
    <name evidence="1" type="ORF">QR98_0032240</name>
</gene>
<sequence length="89" mass="10545">MCYSSKPRSNNLVPSMSKIFINFIQYLIRSGKYYQRADRFKEKDSEEKFNGNVRTFFCLNSDQQEMADNCLCSSSDLLQYRLFNAEWPS</sequence>
<accession>A0A132A345</accession>
<dbReference type="EMBL" id="JXLN01009949">
    <property type="protein sequence ID" value="KPM04770.1"/>
    <property type="molecule type" value="Genomic_DNA"/>
</dbReference>
<reference evidence="1 2" key="1">
    <citation type="journal article" date="2015" name="Parasit. Vectors">
        <title>Draft genome of the scabies mite.</title>
        <authorList>
            <person name="Rider S.D.Jr."/>
            <person name="Morgan M.S."/>
            <person name="Arlian L.G."/>
        </authorList>
    </citation>
    <scope>NUCLEOTIDE SEQUENCE [LARGE SCALE GENOMIC DNA]</scope>
    <source>
        <strain evidence="1">Arlian Lab</strain>
    </source>
</reference>
<comment type="caution">
    <text evidence="1">The sequence shown here is derived from an EMBL/GenBank/DDBJ whole genome shotgun (WGS) entry which is preliminary data.</text>
</comment>
<dbReference type="Proteomes" id="UP000616769">
    <property type="component" value="Unassembled WGS sequence"/>
</dbReference>
<dbReference type="AlphaFoldDB" id="A0A132A345"/>
<proteinExistence type="predicted"/>
<protein>
    <submittedName>
        <fullName evidence="1">Uncharacterized protein</fullName>
    </submittedName>
</protein>